<evidence type="ECO:0008006" key="4">
    <source>
        <dbReference type="Google" id="ProtNLM"/>
    </source>
</evidence>
<evidence type="ECO:0000313" key="3">
    <source>
        <dbReference type="Proteomes" id="UP000663193"/>
    </source>
</evidence>
<sequence length="86" mass="9341">MAMSSCGVHLLAWLMHIIRDRCAVCDGDVQPGGLFADIIRQKRAPTWPTAIVPKEALPTYSTGLHRNIFALAAVAPRQVFCYGAAC</sequence>
<organism evidence="2 3">
    <name type="scientific">Phaeosphaeria nodorum (strain SN15 / ATCC MYA-4574 / FGSC 10173)</name>
    <name type="common">Glume blotch fungus</name>
    <name type="synonym">Parastagonospora nodorum</name>
    <dbReference type="NCBI Taxonomy" id="321614"/>
    <lineage>
        <taxon>Eukaryota</taxon>
        <taxon>Fungi</taxon>
        <taxon>Dikarya</taxon>
        <taxon>Ascomycota</taxon>
        <taxon>Pezizomycotina</taxon>
        <taxon>Dothideomycetes</taxon>
        <taxon>Pleosporomycetidae</taxon>
        <taxon>Pleosporales</taxon>
        <taxon>Pleosporineae</taxon>
        <taxon>Phaeosphaeriaceae</taxon>
        <taxon>Parastagonospora</taxon>
    </lineage>
</organism>
<feature type="signal peptide" evidence="1">
    <location>
        <begin position="1"/>
        <end position="23"/>
    </location>
</feature>
<protein>
    <recommendedName>
        <fullName evidence="4">Secreted protein</fullName>
    </recommendedName>
</protein>
<keyword evidence="3" id="KW-1185">Reference proteome</keyword>
<proteinExistence type="predicted"/>
<gene>
    <name evidence="2" type="ORF">JI435_128190</name>
</gene>
<evidence type="ECO:0000256" key="1">
    <source>
        <dbReference type="SAM" id="SignalP"/>
    </source>
</evidence>
<dbReference type="AlphaFoldDB" id="A0A7U2FF26"/>
<accession>A0A7U2FF26</accession>
<feature type="chain" id="PRO_5031365142" description="Secreted protein" evidence="1">
    <location>
        <begin position="24"/>
        <end position="86"/>
    </location>
</feature>
<dbReference type="VEuPathDB" id="FungiDB:JI435_128190"/>
<dbReference type="Proteomes" id="UP000663193">
    <property type="component" value="Chromosome 16"/>
</dbReference>
<name>A0A7U2FF26_PHANO</name>
<keyword evidence="1" id="KW-0732">Signal</keyword>
<reference evidence="3" key="1">
    <citation type="journal article" date="2021" name="BMC Genomics">
        <title>Chromosome-level genome assembly and manually-curated proteome of model necrotroph Parastagonospora nodorum Sn15 reveals a genome-wide trove of candidate effector homologs, and redundancy of virulence-related functions within an accessory chromosome.</title>
        <authorList>
            <person name="Bertazzoni S."/>
            <person name="Jones D.A.B."/>
            <person name="Phan H.T."/>
            <person name="Tan K.-C."/>
            <person name="Hane J.K."/>
        </authorList>
    </citation>
    <scope>NUCLEOTIDE SEQUENCE [LARGE SCALE GENOMIC DNA]</scope>
    <source>
        <strain evidence="3">SN15 / ATCC MYA-4574 / FGSC 10173)</strain>
    </source>
</reference>
<dbReference type="EMBL" id="CP069038">
    <property type="protein sequence ID" value="QRD04080.1"/>
    <property type="molecule type" value="Genomic_DNA"/>
</dbReference>
<evidence type="ECO:0000313" key="2">
    <source>
        <dbReference type="EMBL" id="QRD04080.1"/>
    </source>
</evidence>